<keyword evidence="3" id="KW-0472">Membrane</keyword>
<dbReference type="GO" id="GO:0005886">
    <property type="term" value="C:plasma membrane"/>
    <property type="evidence" value="ECO:0007669"/>
    <property type="project" value="TreeGrafter"/>
</dbReference>
<keyword evidence="8" id="KW-1185">Reference proteome</keyword>
<dbReference type="PANTHER" id="PTHR30627">
    <property type="entry name" value="PEPTIDOGLYCAN D,D-TRANSPEPTIDASE"/>
    <property type="match status" value="1"/>
</dbReference>
<dbReference type="InterPro" id="IPR036138">
    <property type="entry name" value="PBP_dimer_sf"/>
</dbReference>
<dbReference type="InterPro" id="IPR001460">
    <property type="entry name" value="PCN-bd_Tpept"/>
</dbReference>
<evidence type="ECO:0000259" key="5">
    <source>
        <dbReference type="Pfam" id="PF03717"/>
    </source>
</evidence>
<dbReference type="Gene3D" id="3.90.1310.10">
    <property type="entry name" value="Penicillin-binding protein 2a (Domain 2)"/>
    <property type="match status" value="1"/>
</dbReference>
<dbReference type="GO" id="GO:0008658">
    <property type="term" value="F:penicillin binding"/>
    <property type="evidence" value="ECO:0007669"/>
    <property type="project" value="InterPro"/>
</dbReference>
<keyword evidence="7" id="KW-0131">Cell cycle</keyword>
<comment type="subcellular location">
    <subcellularLocation>
        <location evidence="1">Membrane</location>
    </subcellularLocation>
</comment>
<comment type="similarity">
    <text evidence="2">Belongs to the transpeptidase family.</text>
</comment>
<dbReference type="SUPFAM" id="SSF56601">
    <property type="entry name" value="beta-lactamase/transpeptidase-like"/>
    <property type="match status" value="1"/>
</dbReference>
<dbReference type="RefSeq" id="WP_141927446.1">
    <property type="nucleotide sequence ID" value="NZ_BAABCI010000015.1"/>
</dbReference>
<feature type="domain" description="Penicillin-binding protein dimerisation" evidence="5">
    <location>
        <begin position="156"/>
        <end position="307"/>
    </location>
</feature>
<dbReference type="PANTHER" id="PTHR30627:SF24">
    <property type="entry name" value="PENICILLIN-BINDING PROTEIN 4B"/>
    <property type="match status" value="1"/>
</dbReference>
<gene>
    <name evidence="7" type="ORF">FB459_0665</name>
</gene>
<reference evidence="7 8" key="1">
    <citation type="submission" date="2019-06" db="EMBL/GenBank/DDBJ databases">
        <title>Sequencing the genomes of 1000 actinobacteria strains.</title>
        <authorList>
            <person name="Klenk H.-P."/>
        </authorList>
    </citation>
    <scope>NUCLEOTIDE SEQUENCE [LARGE SCALE GENOMIC DNA]</scope>
    <source>
        <strain evidence="7 8">DSM 19828</strain>
    </source>
</reference>
<feature type="domain" description="NTF2-like N-terminal transpeptidase" evidence="6">
    <location>
        <begin position="39"/>
        <end position="147"/>
    </location>
</feature>
<evidence type="ECO:0000313" key="8">
    <source>
        <dbReference type="Proteomes" id="UP000320806"/>
    </source>
</evidence>
<feature type="domain" description="Penicillin-binding protein transpeptidase" evidence="4">
    <location>
        <begin position="352"/>
        <end position="630"/>
    </location>
</feature>
<dbReference type="Proteomes" id="UP000320806">
    <property type="component" value="Unassembled WGS sequence"/>
</dbReference>
<dbReference type="Pfam" id="PF00905">
    <property type="entry name" value="Transpeptidase"/>
    <property type="match status" value="1"/>
</dbReference>
<dbReference type="InterPro" id="IPR050515">
    <property type="entry name" value="Beta-lactam/transpept"/>
</dbReference>
<dbReference type="GO" id="GO:0071555">
    <property type="term" value="P:cell wall organization"/>
    <property type="evidence" value="ECO:0007669"/>
    <property type="project" value="TreeGrafter"/>
</dbReference>
<dbReference type="Pfam" id="PF03717">
    <property type="entry name" value="PBP_dimer"/>
    <property type="match status" value="1"/>
</dbReference>
<evidence type="ECO:0000256" key="3">
    <source>
        <dbReference type="ARBA" id="ARBA00023136"/>
    </source>
</evidence>
<dbReference type="GO" id="GO:0071972">
    <property type="term" value="F:peptidoglycan L,D-transpeptidase activity"/>
    <property type="evidence" value="ECO:0007669"/>
    <property type="project" value="TreeGrafter"/>
</dbReference>
<dbReference type="Gene3D" id="3.40.710.10">
    <property type="entry name" value="DD-peptidase/beta-lactamase superfamily"/>
    <property type="match status" value="1"/>
</dbReference>
<comment type="caution">
    <text evidence="7">The sequence shown here is derived from an EMBL/GenBank/DDBJ whole genome shotgun (WGS) entry which is preliminary data.</text>
</comment>
<dbReference type="InterPro" id="IPR007887">
    <property type="entry name" value="MecA_N"/>
</dbReference>
<accession>A0A542ED51</accession>
<evidence type="ECO:0000313" key="7">
    <source>
        <dbReference type="EMBL" id="TQJ13261.1"/>
    </source>
</evidence>
<dbReference type="OrthoDB" id="5241017at2"/>
<evidence type="ECO:0000259" key="6">
    <source>
        <dbReference type="Pfam" id="PF05223"/>
    </source>
</evidence>
<keyword evidence="7" id="KW-0132">Cell division</keyword>
<organism evidence="7 8">
    <name type="scientific">Yimella lutea</name>
    <dbReference type="NCBI Taxonomy" id="587872"/>
    <lineage>
        <taxon>Bacteria</taxon>
        <taxon>Bacillati</taxon>
        <taxon>Actinomycetota</taxon>
        <taxon>Actinomycetes</taxon>
        <taxon>Micrococcales</taxon>
        <taxon>Dermacoccaceae</taxon>
        <taxon>Yimella</taxon>
    </lineage>
</organism>
<name>A0A542ED51_9MICO</name>
<sequence length="636" mass="66178">MSARTVLATTTAGLMIAAGAGGYMLWNERSEQQELDEAARNAATSFASAWSDRTLDRANYVGTEPAAAAEDFRTTTAQLGNGNVRTSISGFERNGNRATAVVNVAWTVSGGRTFSWVNPIELEKSGDSWGVVANNRSLWHPKLQANDAFVVDLDSGLRGEIRGRDNAAIMTNQSVYDISLDPTKATLDSARRLENTTGVGGLRAKVTAAKASGSKSTIDVITYRKDDYEERSSGIRDLAGAIVRERKQPLAANRTFGQPLLGAVGPVTAEMLKKDPSTYRSGMFAGTSGLQRQYDGVLLPKAGLKISARSQPDAVLFGAGAQDGKNLGTTLDPKVQTAAEKALDSLPEGSMGAVVAIDVPTGGILAAANAPTYGLERAVTGRYSPGSTFKIVSAYELLKKGLNPDTKVACPQETKIDGRAFRNFEGETLGDPSFRDDFAHSCNTAFVNSTKPFGASDLQQAASLFGFGTDLSKSVGVNGAYSGSVPASAGPTDTAAMTIGQGRILASPMMIASVAASIARGSYVPPVLVTSPAQGGDRTPKPLDAGIVNSIRQMMRLTVTDGTATLVEGVPGGEVHAKTGTAEFFEGGKAGAHAWLAGWQGNVAFAVLVADVPAGKGGGTVAAPVARDFLSLLARS</sequence>
<evidence type="ECO:0000256" key="2">
    <source>
        <dbReference type="ARBA" id="ARBA00007171"/>
    </source>
</evidence>
<dbReference type="GO" id="GO:0051301">
    <property type="term" value="P:cell division"/>
    <property type="evidence" value="ECO:0007669"/>
    <property type="project" value="UniProtKB-KW"/>
</dbReference>
<evidence type="ECO:0000256" key="1">
    <source>
        <dbReference type="ARBA" id="ARBA00004370"/>
    </source>
</evidence>
<evidence type="ECO:0000259" key="4">
    <source>
        <dbReference type="Pfam" id="PF00905"/>
    </source>
</evidence>
<dbReference type="GO" id="GO:0046677">
    <property type="term" value="P:response to antibiotic"/>
    <property type="evidence" value="ECO:0007669"/>
    <property type="project" value="InterPro"/>
</dbReference>
<proteinExistence type="inferred from homology"/>
<protein>
    <submittedName>
        <fullName evidence="7">Cell division protein FtsI/penicillin-binding protein 2</fullName>
    </submittedName>
</protein>
<dbReference type="Gene3D" id="3.30.1390.30">
    <property type="entry name" value="Penicillin-binding protein 2a, domain 3"/>
    <property type="match status" value="1"/>
</dbReference>
<dbReference type="SUPFAM" id="SSF56519">
    <property type="entry name" value="Penicillin binding protein dimerisation domain"/>
    <property type="match status" value="1"/>
</dbReference>
<dbReference type="InterPro" id="IPR012338">
    <property type="entry name" value="Beta-lactam/transpept-like"/>
</dbReference>
<dbReference type="EMBL" id="VFMO01000001">
    <property type="protein sequence ID" value="TQJ13261.1"/>
    <property type="molecule type" value="Genomic_DNA"/>
</dbReference>
<dbReference type="InterPro" id="IPR005311">
    <property type="entry name" value="PBP_dimer"/>
</dbReference>
<dbReference type="Pfam" id="PF05223">
    <property type="entry name" value="MecA_N"/>
    <property type="match status" value="1"/>
</dbReference>
<dbReference type="AlphaFoldDB" id="A0A542ED51"/>